<evidence type="ECO:0000313" key="3">
    <source>
        <dbReference type="Proteomes" id="UP000489600"/>
    </source>
</evidence>
<evidence type="ECO:0000313" key="2">
    <source>
        <dbReference type="EMBL" id="VVB04528.1"/>
    </source>
</evidence>
<keyword evidence="3" id="KW-1185">Reference proteome</keyword>
<name>A0A565BT23_9BRAS</name>
<feature type="region of interest" description="Disordered" evidence="1">
    <location>
        <begin position="1"/>
        <end position="33"/>
    </location>
</feature>
<dbReference type="EMBL" id="CABITT030000005">
    <property type="protein sequence ID" value="VVB04528.1"/>
    <property type="molecule type" value="Genomic_DNA"/>
</dbReference>
<organism evidence="2 3">
    <name type="scientific">Arabis nemorensis</name>
    <dbReference type="NCBI Taxonomy" id="586526"/>
    <lineage>
        <taxon>Eukaryota</taxon>
        <taxon>Viridiplantae</taxon>
        <taxon>Streptophyta</taxon>
        <taxon>Embryophyta</taxon>
        <taxon>Tracheophyta</taxon>
        <taxon>Spermatophyta</taxon>
        <taxon>Magnoliopsida</taxon>
        <taxon>eudicotyledons</taxon>
        <taxon>Gunneridae</taxon>
        <taxon>Pentapetalae</taxon>
        <taxon>rosids</taxon>
        <taxon>malvids</taxon>
        <taxon>Brassicales</taxon>
        <taxon>Brassicaceae</taxon>
        <taxon>Arabideae</taxon>
        <taxon>Arabis</taxon>
    </lineage>
</organism>
<protein>
    <submittedName>
        <fullName evidence="2">Uncharacterized protein</fullName>
    </submittedName>
</protein>
<feature type="compositionally biased region" description="Basic and acidic residues" evidence="1">
    <location>
        <begin position="1"/>
        <end position="18"/>
    </location>
</feature>
<sequence>MLQKAEKLPSIEKDKVVDDGESSDDGGYETDEEWHTFAMSDTQLILPNLTQPPLVEVAAPPRNVTRSRSAGITIREPTDTIRLASPTCHFRDKGKVCYGT</sequence>
<comment type="caution">
    <text evidence="2">The sequence shown here is derived from an EMBL/GenBank/DDBJ whole genome shotgun (WGS) entry which is preliminary data.</text>
</comment>
<dbReference type="Proteomes" id="UP000489600">
    <property type="component" value="Unassembled WGS sequence"/>
</dbReference>
<evidence type="ECO:0000256" key="1">
    <source>
        <dbReference type="SAM" id="MobiDB-lite"/>
    </source>
</evidence>
<accession>A0A565BT23</accession>
<gene>
    <name evidence="2" type="ORF">ANE_LOCUS14972</name>
</gene>
<reference evidence="2" key="1">
    <citation type="submission" date="2019-07" db="EMBL/GenBank/DDBJ databases">
        <authorList>
            <person name="Dittberner H."/>
        </authorList>
    </citation>
    <scope>NUCLEOTIDE SEQUENCE [LARGE SCALE GENOMIC DNA]</scope>
</reference>
<dbReference type="AlphaFoldDB" id="A0A565BT23"/>
<feature type="compositionally biased region" description="Acidic residues" evidence="1">
    <location>
        <begin position="19"/>
        <end position="32"/>
    </location>
</feature>
<proteinExistence type="predicted"/>